<dbReference type="Proteomes" id="UP000610966">
    <property type="component" value="Unassembled WGS sequence"/>
</dbReference>
<feature type="transmembrane region" description="Helical" evidence="2">
    <location>
        <begin position="20"/>
        <end position="41"/>
    </location>
</feature>
<evidence type="ECO:0000313" key="3">
    <source>
        <dbReference type="EMBL" id="GIH69601.1"/>
    </source>
</evidence>
<dbReference type="RefSeq" id="WP_204014453.1">
    <property type="nucleotide sequence ID" value="NZ_BOOG01000016.1"/>
</dbReference>
<sequence length="306" mass="30078">MGDKPVLRSGARGPVVRKAALAGAVGAGIIFFGLPALGALAPAPKTVSYVCVPTPSMEVPPSPDLSVTLGGPASATPSQAVTLSWSNSQSNDTNKQIKAVAEIPTTDRIVMIGELVITGPAANVTATVTATSTYTPPTKIVAGAPLPFPTISATVTPTVAGTLVAKAEKFTLQVVSAAAGGGGGVMYICTIGTAGANIAPAEASVTVTPAASSSSSPSPSPSPSATPSATPTPRHTKTVYETVTLGASPKPKKKGQVNTPDGGVSTGGGGEAGPDARVLILTGAGLMLAAAAGGLVLRTRRRAVRQ</sequence>
<evidence type="ECO:0000256" key="2">
    <source>
        <dbReference type="SAM" id="Phobius"/>
    </source>
</evidence>
<dbReference type="AlphaFoldDB" id="A0A8J3VZ73"/>
<keyword evidence="2" id="KW-1133">Transmembrane helix</keyword>
<keyword evidence="2" id="KW-0472">Membrane</keyword>
<reference evidence="3" key="1">
    <citation type="submission" date="2021-01" db="EMBL/GenBank/DDBJ databases">
        <title>Whole genome shotgun sequence of Sphaerimonospora thailandensis NBRC 107569.</title>
        <authorList>
            <person name="Komaki H."/>
            <person name="Tamura T."/>
        </authorList>
    </citation>
    <scope>NUCLEOTIDE SEQUENCE</scope>
    <source>
        <strain evidence="3">NBRC 107569</strain>
    </source>
</reference>
<organism evidence="3 4">
    <name type="scientific">Sphaerimonospora thailandensis</name>
    <dbReference type="NCBI Taxonomy" id="795644"/>
    <lineage>
        <taxon>Bacteria</taxon>
        <taxon>Bacillati</taxon>
        <taxon>Actinomycetota</taxon>
        <taxon>Actinomycetes</taxon>
        <taxon>Streptosporangiales</taxon>
        <taxon>Streptosporangiaceae</taxon>
        <taxon>Sphaerimonospora</taxon>
    </lineage>
</organism>
<gene>
    <name evidence="3" type="ORF">Mth01_18540</name>
</gene>
<evidence type="ECO:0000256" key="1">
    <source>
        <dbReference type="SAM" id="MobiDB-lite"/>
    </source>
</evidence>
<feature type="transmembrane region" description="Helical" evidence="2">
    <location>
        <begin position="278"/>
        <end position="297"/>
    </location>
</feature>
<feature type="region of interest" description="Disordered" evidence="1">
    <location>
        <begin position="209"/>
        <end position="272"/>
    </location>
</feature>
<keyword evidence="4" id="KW-1185">Reference proteome</keyword>
<accession>A0A8J3VZ73</accession>
<comment type="caution">
    <text evidence="3">The sequence shown here is derived from an EMBL/GenBank/DDBJ whole genome shotgun (WGS) entry which is preliminary data.</text>
</comment>
<protein>
    <submittedName>
        <fullName evidence="3">Uncharacterized protein</fullName>
    </submittedName>
</protein>
<keyword evidence="2" id="KW-0812">Transmembrane</keyword>
<proteinExistence type="predicted"/>
<name>A0A8J3VZ73_9ACTN</name>
<dbReference type="EMBL" id="BOOG01000016">
    <property type="protein sequence ID" value="GIH69601.1"/>
    <property type="molecule type" value="Genomic_DNA"/>
</dbReference>
<evidence type="ECO:0000313" key="4">
    <source>
        <dbReference type="Proteomes" id="UP000610966"/>
    </source>
</evidence>